<evidence type="ECO:0000313" key="3">
    <source>
        <dbReference type="Proteomes" id="UP000245212"/>
    </source>
</evidence>
<feature type="signal peptide" evidence="1">
    <location>
        <begin position="1"/>
        <end position="22"/>
    </location>
</feature>
<dbReference type="SUPFAM" id="SSF50969">
    <property type="entry name" value="YVTN repeat-like/Quinoprotein amine dehydrogenase"/>
    <property type="match status" value="1"/>
</dbReference>
<organism evidence="2 3">
    <name type="scientific">Corticimicrobacter populi</name>
    <dbReference type="NCBI Taxonomy" id="2175229"/>
    <lineage>
        <taxon>Bacteria</taxon>
        <taxon>Pseudomonadati</taxon>
        <taxon>Pseudomonadota</taxon>
        <taxon>Betaproteobacteria</taxon>
        <taxon>Burkholderiales</taxon>
        <taxon>Alcaligenaceae</taxon>
        <taxon>Corticimicrobacter</taxon>
    </lineage>
</organism>
<dbReference type="PANTHER" id="PTHR47197:SF3">
    <property type="entry name" value="DIHYDRO-HEME D1 DEHYDROGENASE"/>
    <property type="match status" value="1"/>
</dbReference>
<dbReference type="InterPro" id="IPR051200">
    <property type="entry name" value="Host-pathogen_enzymatic-act"/>
</dbReference>
<comment type="caution">
    <text evidence="2">The sequence shown here is derived from an EMBL/GenBank/DDBJ whole genome shotgun (WGS) entry which is preliminary data.</text>
</comment>
<dbReference type="InterPro" id="IPR015943">
    <property type="entry name" value="WD40/YVTN_repeat-like_dom_sf"/>
</dbReference>
<evidence type="ECO:0000256" key="1">
    <source>
        <dbReference type="SAM" id="SignalP"/>
    </source>
</evidence>
<reference evidence="3" key="1">
    <citation type="submission" date="2018-05" db="EMBL/GenBank/DDBJ databases">
        <authorList>
            <person name="Li Y."/>
        </authorList>
    </citation>
    <scope>NUCLEOTIDE SEQUENCE [LARGE SCALE GENOMIC DNA]</scope>
    <source>
        <strain evidence="3">3d-2-2</strain>
    </source>
</reference>
<feature type="chain" id="PRO_5015984156" description="TieB" evidence="1">
    <location>
        <begin position="23"/>
        <end position="386"/>
    </location>
</feature>
<dbReference type="PANTHER" id="PTHR47197">
    <property type="entry name" value="PROTEIN NIRF"/>
    <property type="match status" value="1"/>
</dbReference>
<keyword evidence="1" id="KW-0732">Signal</keyword>
<keyword evidence="3" id="KW-1185">Reference proteome</keyword>
<gene>
    <name evidence="2" type="ORF">DD235_00810</name>
</gene>
<accession>A0A2V1K3G2</accession>
<dbReference type="RefSeq" id="WP_109060167.1">
    <property type="nucleotide sequence ID" value="NZ_QETA01000001.1"/>
</dbReference>
<evidence type="ECO:0000313" key="2">
    <source>
        <dbReference type="EMBL" id="PWF24763.1"/>
    </source>
</evidence>
<dbReference type="Gene3D" id="2.130.10.10">
    <property type="entry name" value="YVTN repeat-like/Quinoprotein amine dehydrogenase"/>
    <property type="match status" value="1"/>
</dbReference>
<evidence type="ECO:0008006" key="4">
    <source>
        <dbReference type="Google" id="ProtNLM"/>
    </source>
</evidence>
<dbReference type="Proteomes" id="UP000245212">
    <property type="component" value="Unassembled WGS sequence"/>
</dbReference>
<protein>
    <recommendedName>
        <fullName evidence="4">TieB</fullName>
    </recommendedName>
</protein>
<proteinExistence type="predicted"/>
<dbReference type="InterPro" id="IPR011044">
    <property type="entry name" value="Quino_amine_DH_bsu"/>
</dbReference>
<name>A0A2V1K3G2_9BURK</name>
<sequence length="386" mass="42732">MSPSVLLRALVMACTMATHAHATPPATVPVADYTLQVGYLDHAAEGLYEIQYNTPGNLVMTAVIDRAQADQDLGYVYAFDADTLEKRWRLAMPHQAFALAQDRTHNKLFVSHGKNRALSISRVDIATGTLEQTSARLPIQPEDFKGNESLRHMVYVPQVNRLFVSYSATGESSTESGRYHKLLVIDPDTLELIGQVEGAYPRTGYALTYDDTEQRIYTGGSGYINVIDPTSLQVVRSLDMSQAEPQAANLLSLGIDHAHKRIFAAQNIFRSEGEQDGLYVFDLETGKQLAFVRSGRGSINVAYNPARDEAYVANFREGTIRVISGKDYSVVRTFDIGPLPNELAYDAAQRRLYVGLKEVYSPRSSTGDFVEGAKERLLKITLPSEQ</sequence>
<dbReference type="EMBL" id="QETA01000001">
    <property type="protein sequence ID" value="PWF24763.1"/>
    <property type="molecule type" value="Genomic_DNA"/>
</dbReference>
<dbReference type="AlphaFoldDB" id="A0A2V1K3G2"/>